<sequence length="67" mass="7954">SPTDKNISLILQYMLYFFRLKEQSGSHRFFQLNFETLQSLFPGQKAQKKPTFTNLSQRRVPSKEPFL</sequence>
<protein>
    <submittedName>
        <fullName evidence="2">Uncharacterized protein</fullName>
    </submittedName>
</protein>
<feature type="compositionally biased region" description="Polar residues" evidence="1">
    <location>
        <begin position="50"/>
        <end position="59"/>
    </location>
</feature>
<organism evidence="2 3">
    <name type="scientific">Gallus gallus</name>
    <name type="common">Chicken</name>
    <dbReference type="NCBI Taxonomy" id="9031"/>
    <lineage>
        <taxon>Eukaryota</taxon>
        <taxon>Metazoa</taxon>
        <taxon>Chordata</taxon>
        <taxon>Craniata</taxon>
        <taxon>Vertebrata</taxon>
        <taxon>Euteleostomi</taxon>
        <taxon>Archelosauria</taxon>
        <taxon>Archosauria</taxon>
        <taxon>Dinosauria</taxon>
        <taxon>Saurischia</taxon>
        <taxon>Theropoda</taxon>
        <taxon>Coelurosauria</taxon>
        <taxon>Aves</taxon>
        <taxon>Neognathae</taxon>
        <taxon>Galloanserae</taxon>
        <taxon>Galliformes</taxon>
        <taxon>Phasianidae</taxon>
        <taxon>Phasianinae</taxon>
        <taxon>Gallus</taxon>
    </lineage>
</organism>
<evidence type="ECO:0000256" key="1">
    <source>
        <dbReference type="SAM" id="MobiDB-lite"/>
    </source>
</evidence>
<evidence type="ECO:0000313" key="2">
    <source>
        <dbReference type="Ensembl" id="ENSGALP00010001347.1"/>
    </source>
</evidence>
<name>A0A8V0X1L1_CHICK</name>
<dbReference type="AlphaFoldDB" id="A0A8V0X1L1"/>
<dbReference type="Proteomes" id="UP000000539">
    <property type="component" value="Chromosome 2"/>
</dbReference>
<accession>A0A8V0X1L1</accession>
<dbReference type="Ensembl" id="ENSGALT00010002797.1">
    <property type="protein sequence ID" value="ENSGALP00010001347.1"/>
    <property type="gene ID" value="ENSGALG00010001211.1"/>
</dbReference>
<feature type="region of interest" description="Disordered" evidence="1">
    <location>
        <begin position="45"/>
        <end position="67"/>
    </location>
</feature>
<proteinExistence type="predicted"/>
<keyword evidence="3" id="KW-1185">Reference proteome</keyword>
<reference evidence="2" key="2">
    <citation type="submission" date="2025-08" db="UniProtKB">
        <authorList>
            <consortium name="Ensembl"/>
        </authorList>
    </citation>
    <scope>IDENTIFICATION</scope>
    <source>
        <strain evidence="2">broiler</strain>
    </source>
</reference>
<reference evidence="2" key="1">
    <citation type="submission" date="2020-11" db="EMBL/GenBank/DDBJ databases">
        <title>Gallus gallus (Chicken) genome, bGalGal1, GRCg7b, maternal haplotype autosomes + Z &amp; W.</title>
        <authorList>
            <person name="Warren W."/>
            <person name="Formenti G."/>
            <person name="Fedrigo O."/>
            <person name="Haase B."/>
            <person name="Mountcastle J."/>
            <person name="Balacco J."/>
            <person name="Tracey A."/>
            <person name="Schneider V."/>
            <person name="Okimoto R."/>
            <person name="Cheng H."/>
            <person name="Hawken R."/>
            <person name="Howe K."/>
            <person name="Jarvis E.D."/>
        </authorList>
    </citation>
    <scope>NUCLEOTIDE SEQUENCE [LARGE SCALE GENOMIC DNA]</scope>
    <source>
        <strain evidence="2">Broiler</strain>
    </source>
</reference>
<reference evidence="2" key="3">
    <citation type="submission" date="2025-09" db="UniProtKB">
        <authorList>
            <consortium name="Ensembl"/>
        </authorList>
    </citation>
    <scope>IDENTIFICATION</scope>
    <source>
        <strain evidence="2">broiler</strain>
    </source>
</reference>
<evidence type="ECO:0000313" key="3">
    <source>
        <dbReference type="Proteomes" id="UP000000539"/>
    </source>
</evidence>